<dbReference type="PATRIC" id="fig|909613.9.peg.4373"/>
<dbReference type="EMBL" id="AYXG01000165">
    <property type="protein sequence ID" value="EWC60263.1"/>
    <property type="molecule type" value="Genomic_DNA"/>
</dbReference>
<dbReference type="Gene3D" id="3.40.30.120">
    <property type="match status" value="1"/>
</dbReference>
<dbReference type="GO" id="GO:0018658">
    <property type="term" value="F:salicylate 1-monooxygenase activity"/>
    <property type="evidence" value="ECO:0007669"/>
    <property type="project" value="UniProtKB-EC"/>
</dbReference>
<dbReference type="Proteomes" id="UP000019277">
    <property type="component" value="Unassembled WGS sequence"/>
</dbReference>
<dbReference type="EC" id="1.14.13.1" evidence="6"/>
<comment type="similarity">
    <text evidence="2">Belongs to the PheA/TfdB FAD monooxygenase family.</text>
</comment>
<keyword evidence="7" id="KW-1185">Reference proteome</keyword>
<feature type="domain" description="FAD-binding" evidence="5">
    <location>
        <begin position="2"/>
        <end position="332"/>
    </location>
</feature>
<comment type="caution">
    <text evidence="6">The sequence shown here is derived from an EMBL/GenBank/DDBJ whole genome shotgun (WGS) entry which is preliminary data.</text>
</comment>
<dbReference type="Pfam" id="PF21274">
    <property type="entry name" value="Rng_hyd_C"/>
    <property type="match status" value="1"/>
</dbReference>
<dbReference type="Gene3D" id="3.50.50.60">
    <property type="entry name" value="FAD/NAD(P)-binding domain"/>
    <property type="match status" value="1"/>
</dbReference>
<dbReference type="InterPro" id="IPR036188">
    <property type="entry name" value="FAD/NAD-bd_sf"/>
</dbReference>
<sequence length="484" mass="51894">MGAGPTGLIAAATLARRGVRVRLVEARSRPQVGSRGKGVQPRTLELLDGFGVAGRLLAAGRSRLVIRRVDPDGTVHEHDMGKGADQAPTTPFARSMVLPQWRLEETLRALLAGYGVSVEFGTRLTGMRPGEDGVTVELSSGEHLRADWLIGADGGSSTVRKLAGVSFLGVTREEQQMLLGDFRLDGVDRDWWHARHRSGGQRLSLVPLPATDSFVLQAEINESDGDVEPTLATFQALVDDACGPGVVTLREALWTSRWRYNERMVDRFRVGRVLLAGDAAHVHAPAGAQGMNTGVHDGINLGWKLASVLRGAPELLLDTYEQERLPVAAAVLGLSRELLTRFAQFEVSDSDAMSGLGITYRGGPLSPAWNGAGPHPGDRSPDATCARPDGRPVRLFELQRGGDWTLYRFGGGPLPDIAGVNAHSIGTDLLDPHAAARSAYQARDGEFVLVRPDGHIGHRTEDAATVTAYLAAFCGKADPIRTVT</sequence>
<protein>
    <submittedName>
        <fullName evidence="6">Salicylate hydroxylase</fullName>
        <ecNumber evidence="6">1.14.13.1</ecNumber>
    </submittedName>
</protein>
<dbReference type="InterPro" id="IPR050641">
    <property type="entry name" value="RIFMO-like"/>
</dbReference>
<dbReference type="Gene3D" id="3.30.70.2450">
    <property type="match status" value="1"/>
</dbReference>
<dbReference type="SUPFAM" id="SSF51905">
    <property type="entry name" value="FAD/NAD(P)-binding domain"/>
    <property type="match status" value="1"/>
</dbReference>
<organism evidence="6 7">
    <name type="scientific">Actinokineospora spheciospongiae</name>
    <dbReference type="NCBI Taxonomy" id="909613"/>
    <lineage>
        <taxon>Bacteria</taxon>
        <taxon>Bacillati</taxon>
        <taxon>Actinomycetota</taxon>
        <taxon>Actinomycetes</taxon>
        <taxon>Pseudonocardiales</taxon>
        <taxon>Pseudonocardiaceae</taxon>
        <taxon>Actinokineospora</taxon>
    </lineage>
</organism>
<evidence type="ECO:0000256" key="1">
    <source>
        <dbReference type="ARBA" id="ARBA00001974"/>
    </source>
</evidence>
<reference evidence="6 7" key="1">
    <citation type="journal article" date="2014" name="Genome Announc.">
        <title>Draft Genome Sequence of the Antitrypanosomally Active Sponge-Associated Bacterium Actinokineospora sp. Strain EG49.</title>
        <authorList>
            <person name="Harjes J."/>
            <person name="Ryu T."/>
            <person name="Abdelmohsen U.R."/>
            <person name="Moitinho-Silva L."/>
            <person name="Horn H."/>
            <person name="Ravasi T."/>
            <person name="Hentschel U."/>
        </authorList>
    </citation>
    <scope>NUCLEOTIDE SEQUENCE [LARGE SCALE GENOMIC DNA]</scope>
    <source>
        <strain evidence="6 7">EG49</strain>
    </source>
</reference>
<dbReference type="PRINTS" id="PR00420">
    <property type="entry name" value="RNGMNOXGNASE"/>
</dbReference>
<dbReference type="InterPro" id="IPR036249">
    <property type="entry name" value="Thioredoxin-like_sf"/>
</dbReference>
<dbReference type="NCBIfam" id="NF004832">
    <property type="entry name" value="PRK06184.1"/>
    <property type="match status" value="1"/>
</dbReference>
<dbReference type="PANTHER" id="PTHR43004:SF19">
    <property type="entry name" value="BINDING MONOOXYGENASE, PUTATIVE (JCVI)-RELATED"/>
    <property type="match status" value="1"/>
</dbReference>
<dbReference type="STRING" id="909613.UO65_4371"/>
<dbReference type="eggNOG" id="COG0654">
    <property type="taxonomic scope" value="Bacteria"/>
</dbReference>
<comment type="cofactor">
    <cofactor evidence="1">
        <name>FAD</name>
        <dbReference type="ChEBI" id="CHEBI:57692"/>
    </cofactor>
</comment>
<evidence type="ECO:0000259" key="5">
    <source>
        <dbReference type="Pfam" id="PF01494"/>
    </source>
</evidence>
<proteinExistence type="inferred from homology"/>
<dbReference type="PANTHER" id="PTHR43004">
    <property type="entry name" value="TRK SYSTEM POTASSIUM UPTAKE PROTEIN"/>
    <property type="match status" value="1"/>
</dbReference>
<accession>W7IJ25</accession>
<keyword evidence="3" id="KW-0285">Flavoprotein</keyword>
<dbReference type="AlphaFoldDB" id="W7IJ25"/>
<evidence type="ECO:0000313" key="7">
    <source>
        <dbReference type="Proteomes" id="UP000019277"/>
    </source>
</evidence>
<gene>
    <name evidence="6" type="ORF">UO65_4371</name>
</gene>
<evidence type="ECO:0000256" key="2">
    <source>
        <dbReference type="ARBA" id="ARBA00007801"/>
    </source>
</evidence>
<dbReference type="InterPro" id="IPR002938">
    <property type="entry name" value="FAD-bd"/>
</dbReference>
<dbReference type="Pfam" id="PF01494">
    <property type="entry name" value="FAD_binding_3"/>
    <property type="match status" value="1"/>
</dbReference>
<dbReference type="SUPFAM" id="SSF52833">
    <property type="entry name" value="Thioredoxin-like"/>
    <property type="match status" value="1"/>
</dbReference>
<evidence type="ECO:0000256" key="3">
    <source>
        <dbReference type="ARBA" id="ARBA00022630"/>
    </source>
</evidence>
<evidence type="ECO:0000313" key="6">
    <source>
        <dbReference type="EMBL" id="EWC60263.1"/>
    </source>
</evidence>
<dbReference type="GO" id="GO:0071949">
    <property type="term" value="F:FAD binding"/>
    <property type="evidence" value="ECO:0007669"/>
    <property type="project" value="InterPro"/>
</dbReference>
<keyword evidence="4" id="KW-0274">FAD</keyword>
<dbReference type="OrthoDB" id="3647401at2"/>
<name>W7IJ25_9PSEU</name>
<keyword evidence="6" id="KW-0560">Oxidoreductase</keyword>
<evidence type="ECO:0000256" key="4">
    <source>
        <dbReference type="ARBA" id="ARBA00022827"/>
    </source>
</evidence>